<dbReference type="PROSITE" id="PS00012">
    <property type="entry name" value="PHOSPHOPANTETHEINE"/>
    <property type="match status" value="1"/>
</dbReference>
<dbReference type="EMBL" id="FQWQ01000004">
    <property type="protein sequence ID" value="SHH72023.1"/>
    <property type="molecule type" value="Genomic_DNA"/>
</dbReference>
<dbReference type="GO" id="GO:0005737">
    <property type="term" value="C:cytoplasm"/>
    <property type="evidence" value="ECO:0007669"/>
    <property type="project" value="TreeGrafter"/>
</dbReference>
<name>A0A1M5VAR6_9BACT</name>
<evidence type="ECO:0000313" key="6">
    <source>
        <dbReference type="Proteomes" id="UP000184212"/>
    </source>
</evidence>
<dbReference type="InterPro" id="IPR006162">
    <property type="entry name" value="Ppantetheine_attach_site"/>
</dbReference>
<dbReference type="FunFam" id="3.40.50.12780:FF:000012">
    <property type="entry name" value="Non-ribosomal peptide synthetase"/>
    <property type="match status" value="1"/>
</dbReference>
<dbReference type="GO" id="GO:0031177">
    <property type="term" value="F:phosphopantetheine binding"/>
    <property type="evidence" value="ECO:0007669"/>
    <property type="project" value="InterPro"/>
</dbReference>
<proteinExistence type="predicted"/>
<dbReference type="PANTHER" id="PTHR45527">
    <property type="entry name" value="NONRIBOSOMAL PEPTIDE SYNTHETASE"/>
    <property type="match status" value="1"/>
</dbReference>
<dbReference type="GO" id="GO:0003824">
    <property type="term" value="F:catalytic activity"/>
    <property type="evidence" value="ECO:0007669"/>
    <property type="project" value="InterPro"/>
</dbReference>
<dbReference type="SUPFAM" id="SSF52777">
    <property type="entry name" value="CoA-dependent acyltransferases"/>
    <property type="match status" value="4"/>
</dbReference>
<dbReference type="SMART" id="SM00823">
    <property type="entry name" value="PKS_PP"/>
    <property type="match status" value="2"/>
</dbReference>
<reference evidence="5 6" key="1">
    <citation type="submission" date="2016-11" db="EMBL/GenBank/DDBJ databases">
        <authorList>
            <person name="Jaros S."/>
            <person name="Januszkiewicz K."/>
            <person name="Wedrychowicz H."/>
        </authorList>
    </citation>
    <scope>NUCLEOTIDE SEQUENCE [LARGE SCALE GENOMIC DNA]</scope>
    <source>
        <strain evidence="5 6">DSM 24574</strain>
    </source>
</reference>
<dbReference type="RefSeq" id="WP_073139749.1">
    <property type="nucleotide sequence ID" value="NZ_FQWQ01000004.1"/>
</dbReference>
<dbReference type="InterPro" id="IPR009081">
    <property type="entry name" value="PP-bd_ACP"/>
</dbReference>
<evidence type="ECO:0000256" key="3">
    <source>
        <dbReference type="ARBA" id="ARBA00022553"/>
    </source>
</evidence>
<dbReference type="PANTHER" id="PTHR45527:SF1">
    <property type="entry name" value="FATTY ACID SYNTHASE"/>
    <property type="match status" value="1"/>
</dbReference>
<evidence type="ECO:0000256" key="1">
    <source>
        <dbReference type="ARBA" id="ARBA00001957"/>
    </source>
</evidence>
<accession>A0A1M5VAR6</accession>
<dbReference type="InterPro" id="IPR045851">
    <property type="entry name" value="AMP-bd_C_sf"/>
</dbReference>
<dbReference type="Proteomes" id="UP000184212">
    <property type="component" value="Unassembled WGS sequence"/>
</dbReference>
<dbReference type="CDD" id="cd05930">
    <property type="entry name" value="A_NRPS"/>
    <property type="match status" value="1"/>
</dbReference>
<dbReference type="STRING" id="947013.SAMN04488109_4949"/>
<sequence length="1698" mass="192724">MYALSEQSLGKLKIISKNLSREREYWNSRLHNLTKAAFPPDFNSPLPADFHTRQMMLPRDTAQRLHDLAKHSDPGLHTVLMFAISLLLAHRTQRRDVAVGTLTWVDGPAATPTDTNLMAIRTTVDDEATLHDQLRVFAQSYQTDIRHQRFPFEVLLEEWGGGAQGNPLFDVMVVLQNIQTFRLPELQPFANLFFCFDRNTDGLLFSVHYNAVLFTESTVQELMETLMVQLHEFQNDLQHPVKHMHRRPALADEPHRRVADREATEGYWKNALQDYKQIVFPAPRNASNERDRHELWEKRNRPYVASFRAFCHHQDVTPEEVCFAAYLYALYMLSYDGDLLVGLTRGDAGSALLPEVPFRINMEGVSSGLTLVQQIRALRNQQASYEALKLDALKTLMDVEKEAGNPFYTTCFSFRDEGGMPGHDTAVAPGNFQVSDTHCNFEVTFTKEDRMVATWTFRPAMVDENAVQQLLNYVLSILDFIVASPDAPLHKHTFISWGEQQRLMHFNDTASPYNTDVTVIELFEQQVAQHPNAKAIQMGESVLTYGQLNSRSNQLARTLLEITGGEQKIIPIVAERSLEMFIGIYAILKAGCAYLPVPREYPQERIDYVVTEANAGVVLALSKDEGRFNGHGKVLILDREEAYQDDDTNLSIASQADSLAYVIYTSGSTGQPKGVMIQNRALVNRLNWMQKCYPLNAGDVILHKTSMAFDVSVWEIFWWALQGASVVLLTPGQEKDPAAMATVIFAHRVSVLHFVPPMLRAFLNFFTTPETTAQLKSLRAVFASGEALSRDIVTAFNMLFRPEGPRLINLYGPTEATVDVTVFECPRQAAPAIIPIGKPIDNTRLYVLDKFLEAQPIGSVGELCLAGDQLALGYLHKPELTAQRFIEHPHVPAERIYRTGDLARWLPDGNVEFLGRIDNQVKIRGYRIELGEIEHQLLQVAGVRDAVVVCREENGSKYLCAYYVAPLPLEAHQLAEHLGVRLPAYMVPSGFVWLKEMPLNANGKTDRKQLLDLRQTADVPYQAPRNTVEKVLAEALMETLNLKDVSIKDSVFRIGLDSMSAIQVVTLLNERLGLELPLGIFWEFPVVEDLGVKIESEIEATARSNAKRIARLELEKNMLDFLAKYESEHTARVASRVDMREVEAIYPMSEMEKAMTYYTVAFPEAPQYLEQVVYSERLVNLDLERFRHVVEQMIEKHATFRTGFDLQTHSHIIYKTFALPFHHHNLEALEVSDQYTFIERVRVECRTRPLDLLIPTLQFHLFQTGAEQYVIMLQFHHAVIDGWSVQAFMGEVYETYMKIMADETFRPALLRCHYKDQILSELISKREESLTPYWLAELNGYRRFVFPQPEQPVRPQTSKVLKIARDKAYLVKLQAFSVQHDVTLHDLGFAAYVYALHTLTLERDILVGHVTNTRPAQEDGDKLLGCFLNTVPVRLALSGPERVIDFLKRVSRKFTEQKRFERISLLDIKNRVDEPSGIQNPFFDTKYNFIDFSKIRGLDTSSDGVSEPETGIVNYLEENTLCDFCIDLTGGAQMLVSWTFAPANIDEEFVRLLLRSTLSILDFMVANPYQLLLPENFIAEADQPRALGFQETLTRARQANTDRTLAVASPRPSRSAHEQAIVDLLLKIKPSLAGMVHAESALDELGIDSLGMIALQWGIRETFHHTIPIAELFSLVRVSAIAGHLEQLQEPDQVLVET</sequence>
<dbReference type="Gene3D" id="3.30.559.10">
    <property type="entry name" value="Chloramphenicol acetyltransferase-like domain"/>
    <property type="match status" value="1"/>
</dbReference>
<dbReference type="FunFam" id="2.30.38.10:FF:000001">
    <property type="entry name" value="Non-ribosomal peptide synthetase PvdI"/>
    <property type="match status" value="1"/>
</dbReference>
<dbReference type="Gene3D" id="3.30.559.30">
    <property type="entry name" value="Nonribosomal peptide synthetase, condensation domain"/>
    <property type="match status" value="3"/>
</dbReference>
<dbReference type="Pfam" id="PF00668">
    <property type="entry name" value="Condensation"/>
    <property type="match status" value="2"/>
</dbReference>
<feature type="domain" description="Carrier" evidence="4">
    <location>
        <begin position="1612"/>
        <end position="1689"/>
    </location>
</feature>
<dbReference type="Pfam" id="PF00550">
    <property type="entry name" value="PP-binding"/>
    <property type="match status" value="2"/>
</dbReference>
<dbReference type="GO" id="GO:0043041">
    <property type="term" value="P:amino acid activation for nonribosomal peptide biosynthetic process"/>
    <property type="evidence" value="ECO:0007669"/>
    <property type="project" value="TreeGrafter"/>
</dbReference>
<feature type="domain" description="Carrier" evidence="4">
    <location>
        <begin position="1023"/>
        <end position="1098"/>
    </location>
</feature>
<dbReference type="Gene3D" id="3.30.300.30">
    <property type="match status" value="1"/>
</dbReference>
<keyword evidence="3" id="KW-0597">Phosphoprotein</keyword>
<dbReference type="Gene3D" id="3.40.50.980">
    <property type="match status" value="2"/>
</dbReference>
<evidence type="ECO:0000313" key="5">
    <source>
        <dbReference type="EMBL" id="SHH72023.1"/>
    </source>
</evidence>
<protein>
    <submittedName>
        <fullName evidence="5">Amino acid adenylation domain-containing protein</fullName>
    </submittedName>
</protein>
<dbReference type="InterPro" id="IPR020806">
    <property type="entry name" value="PKS_PP-bd"/>
</dbReference>
<dbReference type="FunFam" id="3.40.50.980:FF:000001">
    <property type="entry name" value="Non-ribosomal peptide synthetase"/>
    <property type="match status" value="1"/>
</dbReference>
<evidence type="ECO:0000259" key="4">
    <source>
        <dbReference type="PROSITE" id="PS50075"/>
    </source>
</evidence>
<dbReference type="PROSITE" id="PS00455">
    <property type="entry name" value="AMP_BINDING"/>
    <property type="match status" value="1"/>
</dbReference>
<dbReference type="GO" id="GO:0044550">
    <property type="term" value="P:secondary metabolite biosynthetic process"/>
    <property type="evidence" value="ECO:0007669"/>
    <property type="project" value="TreeGrafter"/>
</dbReference>
<dbReference type="SUPFAM" id="SSF56801">
    <property type="entry name" value="Acetyl-CoA synthetase-like"/>
    <property type="match status" value="1"/>
</dbReference>
<dbReference type="InterPro" id="IPR020845">
    <property type="entry name" value="AMP-binding_CS"/>
</dbReference>
<comment type="cofactor">
    <cofactor evidence="1">
        <name>pantetheine 4'-phosphate</name>
        <dbReference type="ChEBI" id="CHEBI:47942"/>
    </cofactor>
</comment>
<dbReference type="Gene3D" id="1.10.1200.10">
    <property type="entry name" value="ACP-like"/>
    <property type="match status" value="2"/>
</dbReference>
<dbReference type="Pfam" id="PF00501">
    <property type="entry name" value="AMP-binding"/>
    <property type="match status" value="1"/>
</dbReference>
<dbReference type="SUPFAM" id="SSF47336">
    <property type="entry name" value="ACP-like"/>
    <property type="match status" value="2"/>
</dbReference>
<dbReference type="InterPro" id="IPR000873">
    <property type="entry name" value="AMP-dep_synth/lig_dom"/>
</dbReference>
<dbReference type="InterPro" id="IPR036736">
    <property type="entry name" value="ACP-like_sf"/>
</dbReference>
<evidence type="ECO:0000256" key="2">
    <source>
        <dbReference type="ARBA" id="ARBA00022450"/>
    </source>
</evidence>
<gene>
    <name evidence="5" type="ORF">SAMN04488109_4949</name>
</gene>
<keyword evidence="6" id="KW-1185">Reference proteome</keyword>
<dbReference type="NCBIfam" id="TIGR01733">
    <property type="entry name" value="AA-adenyl-dom"/>
    <property type="match status" value="1"/>
</dbReference>
<dbReference type="OrthoDB" id="4317020at2"/>
<organism evidence="5 6">
    <name type="scientific">Chryseolinea serpens</name>
    <dbReference type="NCBI Taxonomy" id="947013"/>
    <lineage>
        <taxon>Bacteria</taxon>
        <taxon>Pseudomonadati</taxon>
        <taxon>Bacteroidota</taxon>
        <taxon>Cytophagia</taxon>
        <taxon>Cytophagales</taxon>
        <taxon>Fulvivirgaceae</taxon>
        <taxon>Chryseolinea</taxon>
    </lineage>
</organism>
<dbReference type="Pfam" id="PF13193">
    <property type="entry name" value="AMP-binding_C"/>
    <property type="match status" value="1"/>
</dbReference>
<dbReference type="InterPro" id="IPR023213">
    <property type="entry name" value="CAT-like_dom_sf"/>
</dbReference>
<keyword evidence="2" id="KW-0596">Phosphopantetheine</keyword>
<dbReference type="InterPro" id="IPR025110">
    <property type="entry name" value="AMP-bd_C"/>
</dbReference>
<dbReference type="InterPro" id="IPR001242">
    <property type="entry name" value="Condensation_dom"/>
</dbReference>
<dbReference type="PROSITE" id="PS50075">
    <property type="entry name" value="CARRIER"/>
    <property type="match status" value="2"/>
</dbReference>
<dbReference type="Gene3D" id="2.30.38.10">
    <property type="entry name" value="Luciferase, Domain 3"/>
    <property type="match status" value="1"/>
</dbReference>
<dbReference type="InterPro" id="IPR010071">
    <property type="entry name" value="AA_adenyl_dom"/>
</dbReference>
<dbReference type="FunFam" id="3.40.50.980:FF:000002">
    <property type="entry name" value="Enterobactin synthetase component F"/>
    <property type="match status" value="1"/>
</dbReference>